<keyword evidence="1" id="KW-0175">Coiled coil</keyword>
<accession>A0A7S2ARF6</accession>
<feature type="compositionally biased region" description="Low complexity" evidence="2">
    <location>
        <begin position="219"/>
        <end position="231"/>
    </location>
</feature>
<name>A0A7S2ARF6_9CHLO</name>
<feature type="compositionally biased region" description="Polar residues" evidence="2">
    <location>
        <begin position="7"/>
        <end position="23"/>
    </location>
</feature>
<feature type="coiled-coil region" evidence="1">
    <location>
        <begin position="40"/>
        <end position="67"/>
    </location>
</feature>
<evidence type="ECO:0000256" key="2">
    <source>
        <dbReference type="SAM" id="MobiDB-lite"/>
    </source>
</evidence>
<dbReference type="EMBL" id="HBGR01004900">
    <property type="protein sequence ID" value="CAD9375091.1"/>
    <property type="molecule type" value="Transcribed_RNA"/>
</dbReference>
<reference evidence="3" key="1">
    <citation type="submission" date="2021-01" db="EMBL/GenBank/DDBJ databases">
        <authorList>
            <person name="Corre E."/>
            <person name="Pelletier E."/>
            <person name="Niang G."/>
            <person name="Scheremetjew M."/>
            <person name="Finn R."/>
            <person name="Kale V."/>
            <person name="Holt S."/>
            <person name="Cochrane G."/>
            <person name="Meng A."/>
            <person name="Brown T."/>
            <person name="Cohen L."/>
        </authorList>
    </citation>
    <scope>NUCLEOTIDE SEQUENCE</scope>
    <source>
        <strain evidence="3">RCC733</strain>
    </source>
</reference>
<protein>
    <recommendedName>
        <fullName evidence="4">PDZ domain-containing protein</fullName>
    </recommendedName>
</protein>
<organism evidence="3">
    <name type="scientific">Pycnococcus provasolii</name>
    <dbReference type="NCBI Taxonomy" id="41880"/>
    <lineage>
        <taxon>Eukaryota</taxon>
        <taxon>Viridiplantae</taxon>
        <taxon>Chlorophyta</taxon>
        <taxon>Pseudoscourfieldiophyceae</taxon>
        <taxon>Pseudoscourfieldiales</taxon>
        <taxon>Pycnococcaceae</taxon>
        <taxon>Pycnococcus</taxon>
    </lineage>
</organism>
<evidence type="ECO:0008006" key="4">
    <source>
        <dbReference type="Google" id="ProtNLM"/>
    </source>
</evidence>
<feature type="region of interest" description="Disordered" evidence="2">
    <location>
        <begin position="1"/>
        <end position="39"/>
    </location>
</feature>
<sequence length="393" mass="42002">MAPRKFSWSSRGSKPRDNNWSTRSESGSSIAADDSDALPAKSALETVAELRKRVEHLRSSVAEEERAIAHAKHAMEREPEHLRAAAASLHKALIAAGLEEGELTEDEEEEVEPVVPIIVPVEEEEEVPVEEPEAEQSTPSSGVAAVAAIVSSPLPPPMTRREHASYHYYTVRAPRGLLGLWFNDKQEILKINPLSPLLVISTTTPPAAVAKKPSKLPRRNSSGLGGLSSPRPKVPPTSPVSPGVGVATSQPRPRIGDKLVLLNGKSTAETGASQLANALISAKDGMRVLVFLRAVDDDVETGEIGAPPRKYSIFAPRGRLGLGFDNHQKVCVVDAKSSPFQLGISPPSLALGDRLTHIDGVTTQGLSADSVAAKLLSRITDDHRVLDFESSST</sequence>
<dbReference type="AlphaFoldDB" id="A0A7S2ARF6"/>
<feature type="region of interest" description="Disordered" evidence="2">
    <location>
        <begin position="206"/>
        <end position="251"/>
    </location>
</feature>
<proteinExistence type="predicted"/>
<evidence type="ECO:0000313" key="3">
    <source>
        <dbReference type="EMBL" id="CAD9375091.1"/>
    </source>
</evidence>
<gene>
    <name evidence="3" type="ORF">PPRO1471_LOCUS3289</name>
</gene>
<evidence type="ECO:0000256" key="1">
    <source>
        <dbReference type="SAM" id="Coils"/>
    </source>
</evidence>